<organism evidence="4 5">
    <name type="scientific">Equus asinus</name>
    <name type="common">Donkey</name>
    <name type="synonym">Equus africanus asinus</name>
    <dbReference type="NCBI Taxonomy" id="9793"/>
    <lineage>
        <taxon>Eukaryota</taxon>
        <taxon>Metazoa</taxon>
        <taxon>Chordata</taxon>
        <taxon>Craniata</taxon>
        <taxon>Vertebrata</taxon>
        <taxon>Euteleostomi</taxon>
        <taxon>Mammalia</taxon>
        <taxon>Eutheria</taxon>
        <taxon>Laurasiatheria</taxon>
        <taxon>Perissodactyla</taxon>
        <taxon>Equidae</taxon>
        <taxon>Equus</taxon>
    </lineage>
</organism>
<dbReference type="InterPro" id="IPR005707">
    <property type="entry name" value="Ribosomal_uS2_euk/arc"/>
</dbReference>
<dbReference type="AlphaFoldDB" id="A0A9L0K6W5"/>
<evidence type="ECO:0000256" key="3">
    <source>
        <dbReference type="SAM" id="MobiDB-lite"/>
    </source>
</evidence>
<dbReference type="GO" id="GO:0003735">
    <property type="term" value="F:structural constituent of ribosome"/>
    <property type="evidence" value="ECO:0007669"/>
    <property type="project" value="InterPro"/>
</dbReference>
<reference evidence="4" key="2">
    <citation type="submission" date="2025-08" db="UniProtKB">
        <authorList>
            <consortium name="Ensembl"/>
        </authorList>
    </citation>
    <scope>IDENTIFICATION</scope>
</reference>
<keyword evidence="5" id="KW-1185">Reference proteome</keyword>
<proteinExistence type="predicted"/>
<evidence type="ECO:0000313" key="4">
    <source>
        <dbReference type="Ensembl" id="ENSEASP00005057060.1"/>
    </source>
</evidence>
<dbReference type="Proteomes" id="UP000694387">
    <property type="component" value="Chromosome 16"/>
</dbReference>
<protein>
    <submittedName>
        <fullName evidence="4">Uncharacterized protein</fullName>
    </submittedName>
</protein>
<dbReference type="PANTHER" id="PTHR11489">
    <property type="entry name" value="40S RIBOSOMAL PROTEIN SA"/>
    <property type="match status" value="1"/>
</dbReference>
<keyword evidence="2" id="KW-0687">Ribonucleoprotein</keyword>
<reference evidence="4 5" key="1">
    <citation type="journal article" date="2020" name="Nat. Commun.">
        <title>Donkey genomes provide new insights into domestication and selection for coat color.</title>
        <authorList>
            <person name="Wang"/>
            <person name="C."/>
            <person name="Li"/>
            <person name="H."/>
            <person name="Guo"/>
            <person name="Y."/>
            <person name="Huang"/>
            <person name="J."/>
            <person name="Sun"/>
            <person name="Y."/>
            <person name="Min"/>
            <person name="J."/>
            <person name="Wang"/>
            <person name="J."/>
            <person name="Fang"/>
            <person name="X."/>
            <person name="Zhao"/>
            <person name="Z."/>
            <person name="Wang"/>
            <person name="S."/>
            <person name="Zhang"/>
            <person name="Y."/>
            <person name="Liu"/>
            <person name="Q."/>
            <person name="Jiang"/>
            <person name="Q."/>
            <person name="Wang"/>
            <person name="X."/>
            <person name="Guo"/>
            <person name="Y."/>
            <person name="Yang"/>
            <person name="C."/>
            <person name="Wang"/>
            <person name="Y."/>
            <person name="Tian"/>
            <person name="F."/>
            <person name="Zhuang"/>
            <person name="G."/>
            <person name="Fan"/>
            <person name="Y."/>
            <person name="Gao"/>
            <person name="Q."/>
            <person name="Li"/>
            <person name="Y."/>
            <person name="Ju"/>
            <person name="Z."/>
            <person name="Li"/>
            <person name="J."/>
            <person name="Li"/>
            <person name="R."/>
            <person name="Hou"/>
            <person name="M."/>
            <person name="Yang"/>
            <person name="G."/>
            <person name="Liu"/>
            <person name="G."/>
            <person name="Liu"/>
            <person name="W."/>
            <person name="Guo"/>
            <person name="J."/>
            <person name="Pan"/>
            <person name="S."/>
            <person name="Fan"/>
            <person name="G."/>
            <person name="Zhang"/>
            <person name="W."/>
            <person name="Zhang"/>
            <person name="R."/>
            <person name="Yu"/>
            <person name="J."/>
            <person name="Zhang"/>
            <person name="X."/>
            <person name="Yin"/>
            <person name="Q."/>
            <person name="Ji"/>
            <person name="C."/>
            <person name="Jin"/>
            <person name="Y."/>
            <person name="Yue"/>
            <person name="G."/>
            <person name="Liu"/>
            <person name="M."/>
            <person name="Xu"/>
            <person name="J."/>
            <person name="Liu"/>
            <person name="S."/>
            <person name="Jordana"/>
            <person name="J."/>
            <person name="Noce"/>
            <person name="A."/>
            <person name="Amills"/>
            <person name="M."/>
            <person name="Wu"/>
            <person name="D.D."/>
            <person name="Li"/>
            <person name="S."/>
            <person name="Zhou"/>
            <person name="X. and Zhong"/>
            <person name="J."/>
        </authorList>
    </citation>
    <scope>NUCLEOTIDE SEQUENCE [LARGE SCALE GENOMIC DNA]</scope>
</reference>
<evidence type="ECO:0000256" key="2">
    <source>
        <dbReference type="ARBA" id="ARBA00023274"/>
    </source>
</evidence>
<dbReference type="GO" id="GO:0006412">
    <property type="term" value="P:translation"/>
    <property type="evidence" value="ECO:0007669"/>
    <property type="project" value="InterPro"/>
</dbReference>
<reference evidence="4" key="3">
    <citation type="submission" date="2025-09" db="UniProtKB">
        <authorList>
            <consortium name="Ensembl"/>
        </authorList>
    </citation>
    <scope>IDENTIFICATION</scope>
</reference>
<dbReference type="Ensembl" id="ENSEAST00005044510.1">
    <property type="protein sequence ID" value="ENSEASP00005057060.1"/>
    <property type="gene ID" value="ENSEASG00005027466.1"/>
</dbReference>
<accession>A0A9L0K6W5</accession>
<name>A0A9L0K6W5_EQUAS</name>
<keyword evidence="1" id="KW-0689">Ribosomal protein</keyword>
<feature type="region of interest" description="Disordered" evidence="3">
    <location>
        <begin position="149"/>
        <end position="172"/>
    </location>
</feature>
<dbReference type="Gene3D" id="3.40.50.10490">
    <property type="entry name" value="Glucose-6-phosphate isomerase like protein, domain 1"/>
    <property type="match status" value="1"/>
</dbReference>
<evidence type="ECO:0000256" key="1">
    <source>
        <dbReference type="ARBA" id="ARBA00022980"/>
    </source>
</evidence>
<feature type="region of interest" description="Disordered" evidence="3">
    <location>
        <begin position="101"/>
        <end position="124"/>
    </location>
</feature>
<dbReference type="GO" id="GO:0015935">
    <property type="term" value="C:small ribosomal subunit"/>
    <property type="evidence" value="ECO:0007669"/>
    <property type="project" value="InterPro"/>
</dbReference>
<sequence length="172" mass="18264">VSYVDLPTITLCDPPSCHVDIATACNTEGAHSAGLTWWAVACEALRSCGSIPCERRGGHSAGLTRWALAREALHTRGTIPCEHRAGSCLIPTSTEILRRWKGKSSPCGQGRDQGGFQGEGPAPAREFTVLNLRSQTGLEAQVPSAPVQLFPAEDWSPQLPPETGLQPPLCGP</sequence>
<evidence type="ECO:0000313" key="5">
    <source>
        <dbReference type="Proteomes" id="UP000694387"/>
    </source>
</evidence>